<keyword evidence="10" id="KW-0833">Ubl conjugation pathway</keyword>
<keyword evidence="12" id="KW-1133">Transmembrane helix</keyword>
<evidence type="ECO:0000256" key="1">
    <source>
        <dbReference type="ARBA" id="ARBA00000900"/>
    </source>
</evidence>
<dbReference type="EMBL" id="JBBPBK010000011">
    <property type="protein sequence ID" value="KAK9275525.1"/>
    <property type="molecule type" value="Genomic_DNA"/>
</dbReference>
<dbReference type="GO" id="GO:0016020">
    <property type="term" value="C:membrane"/>
    <property type="evidence" value="ECO:0007669"/>
    <property type="project" value="UniProtKB-SubCell"/>
</dbReference>
<evidence type="ECO:0000256" key="16">
    <source>
        <dbReference type="SAM" id="SignalP"/>
    </source>
</evidence>
<keyword evidence="8 16" id="KW-0732">Signal</keyword>
<evidence type="ECO:0000256" key="11">
    <source>
        <dbReference type="ARBA" id="ARBA00022833"/>
    </source>
</evidence>
<evidence type="ECO:0000256" key="9">
    <source>
        <dbReference type="ARBA" id="ARBA00022771"/>
    </source>
</evidence>
<evidence type="ECO:0000256" key="13">
    <source>
        <dbReference type="ARBA" id="ARBA00023136"/>
    </source>
</evidence>
<dbReference type="PANTHER" id="PTHR46279">
    <property type="entry name" value="RING/U-BOX SUPERFAMILY PROTEIN"/>
    <property type="match status" value="1"/>
</dbReference>
<accession>A0AAP0REH0</accession>
<proteinExistence type="inferred from homology"/>
<dbReference type="GO" id="GO:0008270">
    <property type="term" value="F:zinc ion binding"/>
    <property type="evidence" value="ECO:0007669"/>
    <property type="project" value="UniProtKB-KW"/>
</dbReference>
<comment type="similarity">
    <text evidence="14">Belongs to the RING-type zinc finger family. ATL subfamily.</text>
</comment>
<evidence type="ECO:0000256" key="6">
    <source>
        <dbReference type="ARBA" id="ARBA00022692"/>
    </source>
</evidence>
<dbReference type="EC" id="2.3.2.27" evidence="4"/>
<evidence type="ECO:0000256" key="3">
    <source>
        <dbReference type="ARBA" id="ARBA00004906"/>
    </source>
</evidence>
<keyword evidence="11" id="KW-0862">Zinc</keyword>
<dbReference type="GO" id="GO:0061630">
    <property type="term" value="F:ubiquitin protein ligase activity"/>
    <property type="evidence" value="ECO:0007669"/>
    <property type="project" value="UniProtKB-EC"/>
</dbReference>
<evidence type="ECO:0000256" key="5">
    <source>
        <dbReference type="ARBA" id="ARBA00022679"/>
    </source>
</evidence>
<evidence type="ECO:0000256" key="15">
    <source>
        <dbReference type="SAM" id="MobiDB-lite"/>
    </source>
</evidence>
<comment type="caution">
    <text evidence="18">The sequence shown here is derived from an EMBL/GenBank/DDBJ whole genome shotgun (WGS) entry which is preliminary data.</text>
</comment>
<dbReference type="GO" id="GO:0030247">
    <property type="term" value="F:polysaccharide binding"/>
    <property type="evidence" value="ECO:0007669"/>
    <property type="project" value="InterPro"/>
</dbReference>
<keyword evidence="9" id="KW-0863">Zinc-finger</keyword>
<gene>
    <name evidence="18" type="ORF">L1049_022792</name>
</gene>
<keyword evidence="19" id="KW-1185">Reference proteome</keyword>
<dbReference type="Pfam" id="PF13947">
    <property type="entry name" value="GUB_WAK_bind"/>
    <property type="match status" value="1"/>
</dbReference>
<feature type="region of interest" description="Disordered" evidence="15">
    <location>
        <begin position="269"/>
        <end position="288"/>
    </location>
</feature>
<evidence type="ECO:0000256" key="7">
    <source>
        <dbReference type="ARBA" id="ARBA00022723"/>
    </source>
</evidence>
<protein>
    <recommendedName>
        <fullName evidence="4">RING-type E3 ubiquitin transferase</fullName>
        <ecNumber evidence="4">2.3.2.27</ecNumber>
    </recommendedName>
</protein>
<sequence>MAITQIFFFFFFFFSTFFFYLPCKGATLQTCSNPSCSSIRPTIRFPFSLISRPEYHCGYPRFGLSCNNRNQTIINLPFAGDFVVKRIDYAAQRMWINDPEDCLPKKFLEDFKIVSDTFKASPYLHKYTFFNCSLYANVPTFLSISCLGGKNYSVMAVRSLHVDLLALPECREITQVLIPARWDASSARIGSDIQLRWSEPSCGSCEQRGGVCGFKSGTSSAVLGCSIDPPGHVKRTRRTESTQAQQVKVVMREFMGAVAYAQFEDGSFERNSDGARKGGPGAKTTGKL</sequence>
<dbReference type="InterPro" id="IPR025287">
    <property type="entry name" value="WAK_GUB"/>
</dbReference>
<feature type="chain" id="PRO_5042938863" description="RING-type E3 ubiquitin transferase" evidence="16">
    <location>
        <begin position="26"/>
        <end position="288"/>
    </location>
</feature>
<evidence type="ECO:0000259" key="17">
    <source>
        <dbReference type="Pfam" id="PF13947"/>
    </source>
</evidence>
<name>A0AAP0REH0_LIQFO</name>
<feature type="signal peptide" evidence="16">
    <location>
        <begin position="1"/>
        <end position="25"/>
    </location>
</feature>
<evidence type="ECO:0000256" key="12">
    <source>
        <dbReference type="ARBA" id="ARBA00022989"/>
    </source>
</evidence>
<dbReference type="InterPro" id="IPR046948">
    <property type="entry name" value="ATL20-22-like"/>
</dbReference>
<keyword evidence="7" id="KW-0479">Metal-binding</keyword>
<keyword evidence="6" id="KW-0812">Transmembrane</keyword>
<keyword evidence="5" id="KW-0808">Transferase</keyword>
<evidence type="ECO:0000256" key="4">
    <source>
        <dbReference type="ARBA" id="ARBA00012483"/>
    </source>
</evidence>
<reference evidence="18 19" key="1">
    <citation type="journal article" date="2024" name="Plant J.">
        <title>Genome sequences and population genomics reveal climatic adaptation and genomic divergence between two closely related sweetgum species.</title>
        <authorList>
            <person name="Xu W.Q."/>
            <person name="Ren C.Q."/>
            <person name="Zhang X.Y."/>
            <person name="Comes H.P."/>
            <person name="Liu X.H."/>
            <person name="Li Y.G."/>
            <person name="Kettle C.J."/>
            <person name="Jalonen R."/>
            <person name="Gaisberger H."/>
            <person name="Ma Y.Z."/>
            <person name="Qiu Y.X."/>
        </authorList>
    </citation>
    <scope>NUCLEOTIDE SEQUENCE [LARGE SCALE GENOMIC DNA]</scope>
    <source>
        <strain evidence="18">Hangzhou</strain>
    </source>
</reference>
<evidence type="ECO:0000256" key="14">
    <source>
        <dbReference type="ARBA" id="ARBA00024209"/>
    </source>
</evidence>
<evidence type="ECO:0000256" key="10">
    <source>
        <dbReference type="ARBA" id="ARBA00022786"/>
    </source>
</evidence>
<evidence type="ECO:0000313" key="18">
    <source>
        <dbReference type="EMBL" id="KAK9275525.1"/>
    </source>
</evidence>
<dbReference type="AlphaFoldDB" id="A0AAP0REH0"/>
<comment type="pathway">
    <text evidence="3">Protein modification; protein ubiquitination.</text>
</comment>
<comment type="catalytic activity">
    <reaction evidence="1">
        <text>S-ubiquitinyl-[E2 ubiquitin-conjugating enzyme]-L-cysteine + [acceptor protein]-L-lysine = [E2 ubiquitin-conjugating enzyme]-L-cysteine + N(6)-ubiquitinyl-[acceptor protein]-L-lysine.</text>
        <dbReference type="EC" id="2.3.2.27"/>
    </reaction>
</comment>
<evidence type="ECO:0000256" key="2">
    <source>
        <dbReference type="ARBA" id="ARBA00004167"/>
    </source>
</evidence>
<keyword evidence="13" id="KW-0472">Membrane</keyword>
<evidence type="ECO:0000256" key="8">
    <source>
        <dbReference type="ARBA" id="ARBA00022729"/>
    </source>
</evidence>
<evidence type="ECO:0000313" key="19">
    <source>
        <dbReference type="Proteomes" id="UP001415857"/>
    </source>
</evidence>
<organism evidence="18 19">
    <name type="scientific">Liquidambar formosana</name>
    <name type="common">Formosan gum</name>
    <dbReference type="NCBI Taxonomy" id="63359"/>
    <lineage>
        <taxon>Eukaryota</taxon>
        <taxon>Viridiplantae</taxon>
        <taxon>Streptophyta</taxon>
        <taxon>Embryophyta</taxon>
        <taxon>Tracheophyta</taxon>
        <taxon>Spermatophyta</taxon>
        <taxon>Magnoliopsida</taxon>
        <taxon>eudicotyledons</taxon>
        <taxon>Gunneridae</taxon>
        <taxon>Pentapetalae</taxon>
        <taxon>Saxifragales</taxon>
        <taxon>Altingiaceae</taxon>
        <taxon>Liquidambar</taxon>
    </lineage>
</organism>
<dbReference type="PANTHER" id="PTHR46279:SF31">
    <property type="entry name" value="RING-H2 FINGER PROTEIN ATL20-LIKE ISOFORM X1"/>
    <property type="match status" value="1"/>
</dbReference>
<feature type="domain" description="Wall-associated receptor kinase galacturonan-binding" evidence="17">
    <location>
        <begin position="31"/>
        <end position="98"/>
    </location>
</feature>
<dbReference type="Proteomes" id="UP001415857">
    <property type="component" value="Unassembled WGS sequence"/>
</dbReference>
<comment type="subcellular location">
    <subcellularLocation>
        <location evidence="2">Membrane</location>
        <topology evidence="2">Single-pass membrane protein</topology>
    </subcellularLocation>
</comment>